<evidence type="ECO:0000313" key="3">
    <source>
        <dbReference type="Proteomes" id="UP000604341"/>
    </source>
</evidence>
<keyword evidence="1" id="KW-0812">Transmembrane</keyword>
<comment type="caution">
    <text evidence="2">The sequence shown here is derived from an EMBL/GenBank/DDBJ whole genome shotgun (WGS) entry which is preliminary data.</text>
</comment>
<keyword evidence="3" id="KW-1185">Reference proteome</keyword>
<accession>A0ABQ2FNY8</accession>
<evidence type="ECO:0000313" key="2">
    <source>
        <dbReference type="EMBL" id="GGL12549.1"/>
    </source>
</evidence>
<proteinExistence type="predicted"/>
<name>A0ABQ2FNY8_9DEIO</name>
<gene>
    <name evidence="2" type="ORF">GCM10010844_34080</name>
</gene>
<feature type="transmembrane region" description="Helical" evidence="1">
    <location>
        <begin position="20"/>
        <end position="40"/>
    </location>
</feature>
<evidence type="ECO:0000256" key="1">
    <source>
        <dbReference type="SAM" id="Phobius"/>
    </source>
</evidence>
<dbReference type="RefSeq" id="WP_268239673.1">
    <property type="nucleotide sequence ID" value="NZ_BMPE01000014.1"/>
</dbReference>
<organism evidence="2 3">
    <name type="scientific">Deinococcus radiotolerans</name>
    <dbReference type="NCBI Taxonomy" id="1309407"/>
    <lineage>
        <taxon>Bacteria</taxon>
        <taxon>Thermotogati</taxon>
        <taxon>Deinococcota</taxon>
        <taxon>Deinococci</taxon>
        <taxon>Deinococcales</taxon>
        <taxon>Deinococcaceae</taxon>
        <taxon>Deinococcus</taxon>
    </lineage>
</organism>
<keyword evidence="1" id="KW-0472">Membrane</keyword>
<sequence length="43" mass="4346">MDAAVNAGLGRGGRGAGLPWPLILRLGVAGVTCFILEGALRLI</sequence>
<keyword evidence="1" id="KW-1133">Transmembrane helix</keyword>
<dbReference type="EMBL" id="BMPE01000014">
    <property type="protein sequence ID" value="GGL12549.1"/>
    <property type="molecule type" value="Genomic_DNA"/>
</dbReference>
<reference evidence="3" key="1">
    <citation type="journal article" date="2019" name="Int. J. Syst. Evol. Microbiol.">
        <title>The Global Catalogue of Microorganisms (GCM) 10K type strain sequencing project: providing services to taxonomists for standard genome sequencing and annotation.</title>
        <authorList>
            <consortium name="The Broad Institute Genomics Platform"/>
            <consortium name="The Broad Institute Genome Sequencing Center for Infectious Disease"/>
            <person name="Wu L."/>
            <person name="Ma J."/>
        </authorList>
    </citation>
    <scope>NUCLEOTIDE SEQUENCE [LARGE SCALE GENOMIC DNA]</scope>
    <source>
        <strain evidence="3">JCM 19173</strain>
    </source>
</reference>
<dbReference type="Proteomes" id="UP000604341">
    <property type="component" value="Unassembled WGS sequence"/>
</dbReference>
<protein>
    <submittedName>
        <fullName evidence="2">Uncharacterized protein</fullName>
    </submittedName>
</protein>